<comment type="caution">
    <text evidence="3">The sequence shown here is derived from an EMBL/GenBank/DDBJ whole genome shotgun (WGS) entry which is preliminary data.</text>
</comment>
<gene>
    <name evidence="3" type="ORF">F8O05_00920</name>
</gene>
<feature type="compositionally biased region" description="Basic and acidic residues" evidence="1">
    <location>
        <begin position="89"/>
        <end position="99"/>
    </location>
</feature>
<feature type="region of interest" description="Disordered" evidence="1">
    <location>
        <begin position="88"/>
        <end position="111"/>
    </location>
</feature>
<keyword evidence="2" id="KW-0812">Transmembrane</keyword>
<reference evidence="3 4" key="1">
    <citation type="submission" date="2019-09" db="EMBL/GenBank/DDBJ databases">
        <title>Phylogeny of genus Pseudoclavibacter and closely related genus.</title>
        <authorList>
            <person name="Li Y."/>
        </authorList>
    </citation>
    <scope>NUCLEOTIDE SEQUENCE [LARGE SCALE GENOMIC DNA]</scope>
    <source>
        <strain evidence="3 4">KCTC 13959</strain>
    </source>
</reference>
<feature type="transmembrane region" description="Helical" evidence="2">
    <location>
        <begin position="28"/>
        <end position="47"/>
    </location>
</feature>
<evidence type="ECO:0000313" key="3">
    <source>
        <dbReference type="EMBL" id="KAB1644867.1"/>
    </source>
</evidence>
<evidence type="ECO:0000256" key="1">
    <source>
        <dbReference type="SAM" id="MobiDB-lite"/>
    </source>
</evidence>
<evidence type="ECO:0000313" key="4">
    <source>
        <dbReference type="Proteomes" id="UP000433493"/>
    </source>
</evidence>
<proteinExistence type="predicted"/>
<evidence type="ECO:0000256" key="2">
    <source>
        <dbReference type="SAM" id="Phobius"/>
    </source>
</evidence>
<dbReference type="Proteomes" id="UP000433493">
    <property type="component" value="Unassembled WGS sequence"/>
</dbReference>
<name>A0A7J5BF24_9MICO</name>
<protein>
    <recommendedName>
        <fullName evidence="5">Growth/differentiation factor</fullName>
    </recommendedName>
</protein>
<organism evidence="3 4">
    <name type="scientific">Gulosibacter chungangensis</name>
    <dbReference type="NCBI Taxonomy" id="979746"/>
    <lineage>
        <taxon>Bacteria</taxon>
        <taxon>Bacillati</taxon>
        <taxon>Actinomycetota</taxon>
        <taxon>Actinomycetes</taxon>
        <taxon>Micrococcales</taxon>
        <taxon>Microbacteriaceae</taxon>
        <taxon>Gulosibacter</taxon>
    </lineage>
</organism>
<dbReference type="RefSeq" id="WP_158050880.1">
    <property type="nucleotide sequence ID" value="NZ_WBKB01000001.1"/>
</dbReference>
<dbReference type="OrthoDB" id="6001663at2"/>
<dbReference type="AlphaFoldDB" id="A0A7J5BF24"/>
<evidence type="ECO:0008006" key="5">
    <source>
        <dbReference type="Google" id="ProtNLM"/>
    </source>
</evidence>
<dbReference type="EMBL" id="WBKB01000001">
    <property type="protein sequence ID" value="KAB1644867.1"/>
    <property type="molecule type" value="Genomic_DNA"/>
</dbReference>
<keyword evidence="2" id="KW-0472">Membrane</keyword>
<sequence>MSVDLAMGLMELAQHTTTLADSSSDGDGILYLLFLGPASGVLFYGAMMRRYRNHDKRFKYEHDSNSEMVNVQAYDRKVNHITGTRQRRIRGDNSNEPLKRLGANTTVYRRQ</sequence>
<keyword evidence="2" id="KW-1133">Transmembrane helix</keyword>
<keyword evidence="4" id="KW-1185">Reference proteome</keyword>
<accession>A0A7J5BF24</accession>